<evidence type="ECO:0000313" key="1">
    <source>
        <dbReference type="EMBL" id="KAF4388167.1"/>
    </source>
</evidence>
<organism evidence="1 2">
    <name type="scientific">Cannabis sativa</name>
    <name type="common">Hemp</name>
    <name type="synonym">Marijuana</name>
    <dbReference type="NCBI Taxonomy" id="3483"/>
    <lineage>
        <taxon>Eukaryota</taxon>
        <taxon>Viridiplantae</taxon>
        <taxon>Streptophyta</taxon>
        <taxon>Embryophyta</taxon>
        <taxon>Tracheophyta</taxon>
        <taxon>Spermatophyta</taxon>
        <taxon>Magnoliopsida</taxon>
        <taxon>eudicotyledons</taxon>
        <taxon>Gunneridae</taxon>
        <taxon>Pentapetalae</taxon>
        <taxon>rosids</taxon>
        <taxon>fabids</taxon>
        <taxon>Rosales</taxon>
        <taxon>Cannabaceae</taxon>
        <taxon>Cannabis</taxon>
    </lineage>
</organism>
<comment type="caution">
    <text evidence="1">The sequence shown here is derived from an EMBL/GenBank/DDBJ whole genome shotgun (WGS) entry which is preliminary data.</text>
</comment>
<keyword evidence="2" id="KW-1185">Reference proteome</keyword>
<proteinExistence type="predicted"/>
<sequence length="64" mass="7143">MTAYVGLYELCSPKGLHLVEWVSLLASLQNSWVVMLLGVQEPKKRSLSPRIGSKDFPITLAQKD</sequence>
<name>A0A7J6GZ07_CANSA</name>
<protein>
    <submittedName>
        <fullName evidence="1">Uncharacterized protein</fullName>
    </submittedName>
</protein>
<dbReference type="Proteomes" id="UP000583929">
    <property type="component" value="Unassembled WGS sequence"/>
</dbReference>
<gene>
    <name evidence="1" type="ORF">G4B88_021863</name>
</gene>
<dbReference type="EMBL" id="JAATIQ010000075">
    <property type="protein sequence ID" value="KAF4388167.1"/>
    <property type="molecule type" value="Genomic_DNA"/>
</dbReference>
<accession>A0A7J6GZ07</accession>
<reference evidence="1 2" key="1">
    <citation type="journal article" date="2020" name="bioRxiv">
        <title>Sequence and annotation of 42 cannabis genomes reveals extensive copy number variation in cannabinoid synthesis and pathogen resistance genes.</title>
        <authorList>
            <person name="Mckernan K.J."/>
            <person name="Helbert Y."/>
            <person name="Kane L.T."/>
            <person name="Ebling H."/>
            <person name="Zhang L."/>
            <person name="Liu B."/>
            <person name="Eaton Z."/>
            <person name="Mclaughlin S."/>
            <person name="Kingan S."/>
            <person name="Baybayan P."/>
            <person name="Concepcion G."/>
            <person name="Jordan M."/>
            <person name="Riva A."/>
            <person name="Barbazuk W."/>
            <person name="Harkins T."/>
        </authorList>
    </citation>
    <scope>NUCLEOTIDE SEQUENCE [LARGE SCALE GENOMIC DNA]</scope>
    <source>
        <strain evidence="2">cv. Jamaican Lion 4</strain>
        <tissue evidence="1">Leaf</tissue>
    </source>
</reference>
<dbReference type="AlphaFoldDB" id="A0A7J6GZ07"/>
<evidence type="ECO:0000313" key="2">
    <source>
        <dbReference type="Proteomes" id="UP000583929"/>
    </source>
</evidence>